<dbReference type="VEuPathDB" id="FungiDB:PGTG_20358"/>
<name>E3NXV3_PUCGT</name>
<dbReference type="KEGG" id="pgr:PGTG_20358"/>
<sequence>MVRRTFRIMKCKSGWSLSTGVRKGLTSYILAPLTPALTSAVRPPKEALATKPQADMPGAAYLLRTTQDEERASRGNLYQKHSAKQSSTTRPLSIDKEEEEEKKVTDVLLEDPGNPHKCG</sequence>
<organism evidence="2 3">
    <name type="scientific">Puccinia graminis f. sp. tritici (strain CRL 75-36-700-3 / race SCCL)</name>
    <name type="common">Black stem rust fungus</name>
    <dbReference type="NCBI Taxonomy" id="418459"/>
    <lineage>
        <taxon>Eukaryota</taxon>
        <taxon>Fungi</taxon>
        <taxon>Dikarya</taxon>
        <taxon>Basidiomycota</taxon>
        <taxon>Pucciniomycotina</taxon>
        <taxon>Pucciniomycetes</taxon>
        <taxon>Pucciniales</taxon>
        <taxon>Pucciniaceae</taxon>
        <taxon>Puccinia</taxon>
    </lineage>
</organism>
<dbReference type="AlphaFoldDB" id="E3NXV3"/>
<dbReference type="InParanoid" id="E3NXV3"/>
<reference evidence="3" key="2">
    <citation type="journal article" date="2011" name="Proc. Natl. Acad. Sci. U.S.A.">
        <title>Obligate biotrophy features unraveled by the genomic analysis of rust fungi.</title>
        <authorList>
            <person name="Duplessis S."/>
            <person name="Cuomo C.A."/>
            <person name="Lin Y.-C."/>
            <person name="Aerts A."/>
            <person name="Tisserant E."/>
            <person name="Veneault-Fourrey C."/>
            <person name="Joly D.L."/>
            <person name="Hacquard S."/>
            <person name="Amselem J."/>
            <person name="Cantarel B.L."/>
            <person name="Chiu R."/>
            <person name="Coutinho P.M."/>
            <person name="Feau N."/>
            <person name="Field M."/>
            <person name="Frey P."/>
            <person name="Gelhaye E."/>
            <person name="Goldberg J."/>
            <person name="Grabherr M.G."/>
            <person name="Kodira C.D."/>
            <person name="Kohler A."/>
            <person name="Kuees U."/>
            <person name="Lindquist E.A."/>
            <person name="Lucas S.M."/>
            <person name="Mago R."/>
            <person name="Mauceli E."/>
            <person name="Morin E."/>
            <person name="Murat C."/>
            <person name="Pangilinan J.L."/>
            <person name="Park R."/>
            <person name="Pearson M."/>
            <person name="Quesneville H."/>
            <person name="Rouhier N."/>
            <person name="Sakthikumar S."/>
            <person name="Salamov A.A."/>
            <person name="Schmutz J."/>
            <person name="Selles B."/>
            <person name="Shapiro H."/>
            <person name="Tanguay P."/>
            <person name="Tuskan G.A."/>
            <person name="Henrissat B."/>
            <person name="Van de Peer Y."/>
            <person name="Rouze P."/>
            <person name="Ellis J.G."/>
            <person name="Dodds P.N."/>
            <person name="Schein J.E."/>
            <person name="Zhong S."/>
            <person name="Hamelin R.C."/>
            <person name="Grigoriev I.V."/>
            <person name="Szabo L.J."/>
            <person name="Martin F."/>
        </authorList>
    </citation>
    <scope>NUCLEOTIDE SEQUENCE [LARGE SCALE GENOMIC DNA]</scope>
    <source>
        <strain evidence="3">CRL 75-36-700-3 / race SCCL</strain>
    </source>
</reference>
<dbReference type="Proteomes" id="UP000008783">
    <property type="component" value="Unassembled WGS sequence"/>
</dbReference>
<accession>E3NXV3</accession>
<dbReference type="OrthoDB" id="10403183at2759"/>
<evidence type="ECO:0000313" key="2">
    <source>
        <dbReference type="EMBL" id="EFP94402.1"/>
    </source>
</evidence>
<protein>
    <submittedName>
        <fullName evidence="2">Uncharacterized protein</fullName>
    </submittedName>
</protein>
<feature type="region of interest" description="Disordered" evidence="1">
    <location>
        <begin position="48"/>
        <end position="119"/>
    </location>
</feature>
<dbReference type="RefSeq" id="XP_003338821.1">
    <property type="nucleotide sequence ID" value="XM_003338773.1"/>
</dbReference>
<proteinExistence type="predicted"/>
<gene>
    <name evidence="2" type="ORF">PGTG_20358</name>
</gene>
<dbReference type="GeneID" id="10527613"/>
<dbReference type="HOGENOM" id="CLU_2062633_0_0_1"/>
<dbReference type="EMBL" id="DS989980">
    <property type="protein sequence ID" value="EFP94402.1"/>
    <property type="molecule type" value="Genomic_DNA"/>
</dbReference>
<reference key="1">
    <citation type="submission" date="2007-01" db="EMBL/GenBank/DDBJ databases">
        <title>The Genome Sequence of Puccinia graminis f. sp. tritici Strain CRL 75-36-700-3.</title>
        <authorList>
            <consortium name="The Broad Institute Genome Sequencing Platform"/>
            <person name="Birren B."/>
            <person name="Lander E."/>
            <person name="Galagan J."/>
            <person name="Nusbaum C."/>
            <person name="Devon K."/>
            <person name="Cuomo C."/>
            <person name="Jaffe D."/>
            <person name="Butler J."/>
            <person name="Alvarez P."/>
            <person name="Gnerre S."/>
            <person name="Grabherr M."/>
            <person name="Mauceli E."/>
            <person name="Brockman W."/>
            <person name="Young S."/>
            <person name="LaButti K."/>
            <person name="Sykes S."/>
            <person name="DeCaprio D."/>
            <person name="Crawford M."/>
            <person name="Koehrsen M."/>
            <person name="Engels R."/>
            <person name="Montgomery P."/>
            <person name="Pearson M."/>
            <person name="Howarth C."/>
            <person name="Larson L."/>
            <person name="White J."/>
            <person name="Zeng Q."/>
            <person name="Kodira C."/>
            <person name="Yandava C."/>
            <person name="Alvarado L."/>
            <person name="O'Leary S."/>
            <person name="Szabo L."/>
            <person name="Dean R."/>
            <person name="Schein J."/>
        </authorList>
    </citation>
    <scope>NUCLEOTIDE SEQUENCE</scope>
    <source>
        <strain>CRL 75-36-700-3</strain>
    </source>
</reference>
<keyword evidence="3" id="KW-1185">Reference proteome</keyword>
<evidence type="ECO:0000256" key="1">
    <source>
        <dbReference type="SAM" id="MobiDB-lite"/>
    </source>
</evidence>
<evidence type="ECO:0000313" key="3">
    <source>
        <dbReference type="Proteomes" id="UP000008783"/>
    </source>
</evidence>